<dbReference type="InterPro" id="IPR001882">
    <property type="entry name" value="Biotin_BS"/>
</dbReference>
<sequence length="109" mass="12147">MKYIVTVNNKKYEVEVIDSTGKEVTDNNKQQRTKETHIPSELLKCPMPGTIIDIKVNPGYSAKKGDTLFILEAMKMENEITAPRDGIIKEIQVIKGASVNTNDVLAVIE</sequence>
<dbReference type="PROSITE" id="PS50968">
    <property type="entry name" value="BIOTINYL_LIPOYL"/>
    <property type="match status" value="1"/>
</dbReference>
<dbReference type="InterPro" id="IPR050709">
    <property type="entry name" value="Biotin_Carboxyl_Carrier/Decarb"/>
</dbReference>
<feature type="domain" description="Lipoyl-binding" evidence="2">
    <location>
        <begin position="33"/>
        <end position="109"/>
    </location>
</feature>
<organism evidence="3 4">
    <name type="scientific">Clostridium mobile</name>
    <dbReference type="NCBI Taxonomy" id="2841512"/>
    <lineage>
        <taxon>Bacteria</taxon>
        <taxon>Bacillati</taxon>
        <taxon>Bacillota</taxon>
        <taxon>Clostridia</taxon>
        <taxon>Eubacteriales</taxon>
        <taxon>Clostridiaceae</taxon>
        <taxon>Clostridium</taxon>
    </lineage>
</organism>
<name>A0ABS6EJZ5_9CLOT</name>
<dbReference type="Pfam" id="PF00364">
    <property type="entry name" value="Biotin_lipoyl"/>
    <property type="match status" value="1"/>
</dbReference>
<dbReference type="PANTHER" id="PTHR45266:SF3">
    <property type="entry name" value="OXALOACETATE DECARBOXYLASE ALPHA CHAIN"/>
    <property type="match status" value="1"/>
</dbReference>
<dbReference type="InterPro" id="IPR000089">
    <property type="entry name" value="Biotin_lipoyl"/>
</dbReference>
<evidence type="ECO:0000313" key="3">
    <source>
        <dbReference type="EMBL" id="MBU5485107.1"/>
    </source>
</evidence>
<proteinExistence type="predicted"/>
<keyword evidence="1" id="KW-0092">Biotin</keyword>
<reference evidence="3 4" key="1">
    <citation type="submission" date="2021-06" db="EMBL/GenBank/DDBJ databases">
        <authorList>
            <person name="Sun Q."/>
            <person name="Li D."/>
        </authorList>
    </citation>
    <scope>NUCLEOTIDE SEQUENCE [LARGE SCALE GENOMIC DNA]</scope>
    <source>
        <strain evidence="3 4">MSJ-11</strain>
    </source>
</reference>
<accession>A0ABS6EJZ5</accession>
<comment type="caution">
    <text evidence="3">The sequence shown here is derived from an EMBL/GenBank/DDBJ whole genome shotgun (WGS) entry which is preliminary data.</text>
</comment>
<evidence type="ECO:0000313" key="4">
    <source>
        <dbReference type="Proteomes" id="UP000726170"/>
    </source>
</evidence>
<dbReference type="PANTHER" id="PTHR45266">
    <property type="entry name" value="OXALOACETATE DECARBOXYLASE ALPHA CHAIN"/>
    <property type="match status" value="1"/>
</dbReference>
<gene>
    <name evidence="3" type="ORF">KQI86_12255</name>
</gene>
<protein>
    <submittedName>
        <fullName evidence="3">Acetyl-CoA carboxylase biotin carboxyl carrier protein subunit</fullName>
    </submittedName>
</protein>
<evidence type="ECO:0000259" key="2">
    <source>
        <dbReference type="PROSITE" id="PS50968"/>
    </source>
</evidence>
<evidence type="ECO:0000256" key="1">
    <source>
        <dbReference type="ARBA" id="ARBA00023267"/>
    </source>
</evidence>
<dbReference type="RefSeq" id="WP_216439679.1">
    <property type="nucleotide sequence ID" value="NZ_JAHLQF010000003.1"/>
</dbReference>
<dbReference type="CDD" id="cd06850">
    <property type="entry name" value="biotinyl_domain"/>
    <property type="match status" value="1"/>
</dbReference>
<dbReference type="Proteomes" id="UP000726170">
    <property type="component" value="Unassembled WGS sequence"/>
</dbReference>
<dbReference type="PROSITE" id="PS00188">
    <property type="entry name" value="BIOTIN"/>
    <property type="match status" value="1"/>
</dbReference>
<keyword evidence="4" id="KW-1185">Reference proteome</keyword>
<dbReference type="EMBL" id="JAHLQF010000003">
    <property type="protein sequence ID" value="MBU5485107.1"/>
    <property type="molecule type" value="Genomic_DNA"/>
</dbReference>